<dbReference type="Proteomes" id="UP001620626">
    <property type="component" value="Unassembled WGS sequence"/>
</dbReference>
<feature type="region of interest" description="Disordered" evidence="6">
    <location>
        <begin position="349"/>
        <end position="400"/>
    </location>
</feature>
<evidence type="ECO:0000256" key="5">
    <source>
        <dbReference type="PROSITE-ProRule" id="PRU00723"/>
    </source>
</evidence>
<feature type="zinc finger region" description="C3H1-type" evidence="5">
    <location>
        <begin position="144"/>
        <end position="172"/>
    </location>
</feature>
<dbReference type="Gene3D" id="4.10.1000.10">
    <property type="entry name" value="Zinc finger, CCCH-type"/>
    <property type="match status" value="2"/>
</dbReference>
<dbReference type="EMBL" id="JBICBT010000119">
    <property type="protein sequence ID" value="KAL3122943.1"/>
    <property type="molecule type" value="Genomic_DNA"/>
</dbReference>
<keyword evidence="2" id="KW-0677">Repeat</keyword>
<dbReference type="InterPro" id="IPR036855">
    <property type="entry name" value="Znf_CCCH_sf"/>
</dbReference>
<keyword evidence="9" id="KW-1185">Reference proteome</keyword>
<dbReference type="FunFam" id="4.10.1000.10:FF:000001">
    <property type="entry name" value="zinc finger CCCH domain-containing protein 15-like"/>
    <property type="match status" value="1"/>
</dbReference>
<feature type="domain" description="C3H1-type" evidence="7">
    <location>
        <begin position="144"/>
        <end position="172"/>
    </location>
</feature>
<protein>
    <recommendedName>
        <fullName evidence="7">C3H1-type domain-containing protein</fullName>
    </recommendedName>
</protein>
<evidence type="ECO:0000256" key="2">
    <source>
        <dbReference type="ARBA" id="ARBA00022737"/>
    </source>
</evidence>
<accession>A0ABD2M600</accession>
<feature type="zinc finger region" description="C3H1-type" evidence="5">
    <location>
        <begin position="103"/>
        <end position="131"/>
    </location>
</feature>
<feature type="compositionally biased region" description="Gly residues" evidence="6">
    <location>
        <begin position="522"/>
        <end position="531"/>
    </location>
</feature>
<dbReference type="SMART" id="SM00356">
    <property type="entry name" value="ZnF_C3H1"/>
    <property type="match status" value="2"/>
</dbReference>
<feature type="region of interest" description="Disordered" evidence="6">
    <location>
        <begin position="787"/>
        <end position="808"/>
    </location>
</feature>
<reference evidence="8 9" key="1">
    <citation type="submission" date="2024-10" db="EMBL/GenBank/DDBJ databases">
        <authorList>
            <person name="Kim D."/>
        </authorList>
    </citation>
    <scope>NUCLEOTIDE SEQUENCE [LARGE SCALE GENOMIC DNA]</scope>
    <source>
        <strain evidence="8">BH-2024</strain>
    </source>
</reference>
<keyword evidence="1 5" id="KW-0479">Metal-binding</keyword>
<keyword evidence="3 5" id="KW-0863">Zinc-finger</keyword>
<dbReference type="GO" id="GO:0030154">
    <property type="term" value="P:cell differentiation"/>
    <property type="evidence" value="ECO:0007669"/>
    <property type="project" value="UniProtKB-ARBA"/>
</dbReference>
<dbReference type="GO" id="GO:0008270">
    <property type="term" value="F:zinc ion binding"/>
    <property type="evidence" value="ECO:0007669"/>
    <property type="project" value="UniProtKB-KW"/>
</dbReference>
<feature type="compositionally biased region" description="Basic and acidic residues" evidence="6">
    <location>
        <begin position="611"/>
        <end position="622"/>
    </location>
</feature>
<evidence type="ECO:0000259" key="7">
    <source>
        <dbReference type="PROSITE" id="PS50103"/>
    </source>
</evidence>
<dbReference type="GO" id="GO:0043186">
    <property type="term" value="C:P granule"/>
    <property type="evidence" value="ECO:0007669"/>
    <property type="project" value="UniProtKB-ARBA"/>
</dbReference>
<evidence type="ECO:0000256" key="6">
    <source>
        <dbReference type="SAM" id="MobiDB-lite"/>
    </source>
</evidence>
<evidence type="ECO:0000313" key="8">
    <source>
        <dbReference type="EMBL" id="KAL3122943.1"/>
    </source>
</evidence>
<dbReference type="GO" id="GO:0010468">
    <property type="term" value="P:regulation of gene expression"/>
    <property type="evidence" value="ECO:0007669"/>
    <property type="project" value="UniProtKB-ARBA"/>
</dbReference>
<dbReference type="FunFam" id="4.10.1000.10:FF:000018">
    <property type="entry name" value="Zinc finger protein"/>
    <property type="match status" value="1"/>
</dbReference>
<keyword evidence="4 5" id="KW-0862">Zinc</keyword>
<dbReference type="InterPro" id="IPR000571">
    <property type="entry name" value="Znf_CCCH"/>
</dbReference>
<dbReference type="InterPro" id="IPR045877">
    <property type="entry name" value="ZFP36-like"/>
</dbReference>
<organism evidence="8 9">
    <name type="scientific">Heterodera trifolii</name>
    <dbReference type="NCBI Taxonomy" id="157864"/>
    <lineage>
        <taxon>Eukaryota</taxon>
        <taxon>Metazoa</taxon>
        <taxon>Ecdysozoa</taxon>
        <taxon>Nematoda</taxon>
        <taxon>Chromadorea</taxon>
        <taxon>Rhabditida</taxon>
        <taxon>Tylenchina</taxon>
        <taxon>Tylenchomorpha</taxon>
        <taxon>Tylenchoidea</taxon>
        <taxon>Heteroderidae</taxon>
        <taxon>Heteroderinae</taxon>
        <taxon>Heterodera</taxon>
    </lineage>
</organism>
<evidence type="ECO:0000256" key="3">
    <source>
        <dbReference type="ARBA" id="ARBA00022771"/>
    </source>
</evidence>
<feature type="compositionally biased region" description="Polar residues" evidence="6">
    <location>
        <begin position="791"/>
        <end position="808"/>
    </location>
</feature>
<dbReference type="GO" id="GO:0080090">
    <property type="term" value="P:regulation of primary metabolic process"/>
    <property type="evidence" value="ECO:0007669"/>
    <property type="project" value="UniProtKB-ARBA"/>
</dbReference>
<feature type="region of interest" description="Disordered" evidence="6">
    <location>
        <begin position="522"/>
        <end position="640"/>
    </location>
</feature>
<dbReference type="PANTHER" id="PTHR12547:SF71">
    <property type="entry name" value="CCCH-TYPE ZINC FINGER PROTEIN MOE-3-RELATED"/>
    <property type="match status" value="1"/>
</dbReference>
<name>A0ABD2M600_9BILA</name>
<evidence type="ECO:0000256" key="1">
    <source>
        <dbReference type="ARBA" id="ARBA00022723"/>
    </source>
</evidence>
<comment type="caution">
    <text evidence="8">The sequence shown here is derived from an EMBL/GenBank/DDBJ whole genome shotgun (WGS) entry which is preliminary data.</text>
</comment>
<sequence>MQRKIDNNSIQNYEQSKEAAAATAALIKKYNESFPEANFPEMFPLSTPQAQPFSMAKRSLLAKNASTNDLTQYINPVLANRRRSSLFCTAVDPAMKRLRQREAYKTAMCQAWLEGRACVYGDQCNFAHGEDELQPLPSNRANPKHKTRICENYTTTGICPFGNRCFFIHPQTEEELDALLKLNENLPLQQKQLDHHHLEGEALVIQPPLALSPQGGAAVRRIGTKLKQFRKMDSCGTFTLPFQVQTEQNPQQQQQPLFQWRSSAAAVAAAAITGDNFEQFPPLSSASVGMLAGKSLISMKSNVSTTASPPTAPLIHSSSVSNLNFIADQKIENAERELDKRLAQMRMTMRKMSQQKSFSSTDVCLKRTTTQNKETENNDEEEEKESSGPNTPPLPPGLSAFSLSGFYEQHRLGWSNTSSLASVWSPPATTEQQAVPTFSFFEANSPIGGGTPSIERGQQLLRAGKRSPDFEGILMGRRSSHIPFLEENNKMLLNVLEMGTQKNRNKSAEYLSDRCVSGGVGDDGTGTGAGDGCKDEKSANGPSLDTDFWQPRKRSTSEMVDEENRNRLPFGDDCGTGTVRDGGHCDRGTSETTNETMANGIAKKGSAPFKLDGHNANSDKNRNSGSNSNIQPIRPPRHSDRIIGISNLDKMQHLWTSSSPNLDNKHREELAPPPHQCWTPFGIQKVEIPSQIDLSSTNYHHDSSLNLRDRIDTLTNANHREEKDEEEELVNLYRKFHLNEAKTVEKAKHSAINEDDDADNDNDVGGFNEFVGPTWAQMVRRKSYLRHKSHSSPAINRNCSTKSLADNL</sequence>
<feature type="compositionally biased region" description="Polar residues" evidence="6">
    <location>
        <begin position="351"/>
        <end position="362"/>
    </location>
</feature>
<feature type="domain" description="C3H1-type" evidence="7">
    <location>
        <begin position="103"/>
        <end position="131"/>
    </location>
</feature>
<proteinExistence type="predicted"/>
<dbReference type="PANTHER" id="PTHR12547">
    <property type="entry name" value="CCCH ZINC FINGER/TIS11-RELATED"/>
    <property type="match status" value="1"/>
</dbReference>
<evidence type="ECO:0000256" key="4">
    <source>
        <dbReference type="ARBA" id="ARBA00022833"/>
    </source>
</evidence>
<dbReference type="SUPFAM" id="SSF90229">
    <property type="entry name" value="CCCH zinc finger"/>
    <property type="match status" value="2"/>
</dbReference>
<dbReference type="PROSITE" id="PS50103">
    <property type="entry name" value="ZF_C3H1"/>
    <property type="match status" value="2"/>
</dbReference>
<gene>
    <name evidence="8" type="ORF">niasHT_003582</name>
</gene>
<dbReference type="Pfam" id="PF00642">
    <property type="entry name" value="zf-CCCH"/>
    <property type="match status" value="2"/>
</dbReference>
<evidence type="ECO:0000313" key="9">
    <source>
        <dbReference type="Proteomes" id="UP001620626"/>
    </source>
</evidence>
<dbReference type="AlphaFoldDB" id="A0ABD2M600"/>